<organism evidence="3">
    <name type="scientific">Oryza sativa subsp. japonica</name>
    <name type="common">Rice</name>
    <dbReference type="NCBI Taxonomy" id="39947"/>
    <lineage>
        <taxon>Eukaryota</taxon>
        <taxon>Viridiplantae</taxon>
        <taxon>Streptophyta</taxon>
        <taxon>Embryophyta</taxon>
        <taxon>Tracheophyta</taxon>
        <taxon>Spermatophyta</taxon>
        <taxon>Magnoliopsida</taxon>
        <taxon>Liliopsida</taxon>
        <taxon>Poales</taxon>
        <taxon>Poaceae</taxon>
        <taxon>BOP clade</taxon>
        <taxon>Oryzoideae</taxon>
        <taxon>Oryzeae</taxon>
        <taxon>Oryzinae</taxon>
        <taxon>Oryza</taxon>
        <taxon>Oryza sativa</taxon>
    </lineage>
</organism>
<dbReference type="PANTHER" id="PTHR31900">
    <property type="entry name" value="F-BOX/RNI SUPERFAMILY PROTEIN-RELATED"/>
    <property type="match status" value="1"/>
</dbReference>
<reference evidence="3" key="2">
    <citation type="submission" date="2008-12" db="EMBL/GenBank/DDBJ databases">
        <title>Improved gene annotation of the rice (Oryza sativa) genomes.</title>
        <authorList>
            <person name="Wang J."/>
            <person name="Li R."/>
            <person name="Fan W."/>
            <person name="Huang Q."/>
            <person name="Zhang J."/>
            <person name="Zhou Y."/>
            <person name="Hu Y."/>
            <person name="Zi S."/>
            <person name="Li J."/>
            <person name="Ni P."/>
            <person name="Zheng H."/>
            <person name="Zhang Y."/>
            <person name="Zhao M."/>
            <person name="Hao Q."/>
            <person name="McDermott J."/>
            <person name="Samudrala R."/>
            <person name="Kristiansen K."/>
            <person name="Wong G.K.-S."/>
        </authorList>
    </citation>
    <scope>NUCLEOTIDE SEQUENCE</scope>
</reference>
<evidence type="ECO:0000259" key="2">
    <source>
        <dbReference type="Pfam" id="PF00646"/>
    </source>
</evidence>
<gene>
    <name evidence="3" type="ORF">OsJ_27584</name>
</gene>
<dbReference type="InterPro" id="IPR036047">
    <property type="entry name" value="F-box-like_dom_sf"/>
</dbReference>
<name>B9G1A1_ORYSJ</name>
<protein>
    <recommendedName>
        <fullName evidence="2">F-box domain-containing protein</fullName>
    </recommendedName>
</protein>
<dbReference type="EMBL" id="CM000145">
    <property type="protein sequence ID" value="EEE68818.1"/>
    <property type="molecule type" value="Genomic_DNA"/>
</dbReference>
<dbReference type="InterPro" id="IPR001810">
    <property type="entry name" value="F-box_dom"/>
</dbReference>
<accession>B9G1A1</accession>
<dbReference type="InterPro" id="IPR032675">
    <property type="entry name" value="LRR_dom_sf"/>
</dbReference>
<feature type="compositionally biased region" description="Basic residues" evidence="1">
    <location>
        <begin position="1"/>
        <end position="11"/>
    </location>
</feature>
<feature type="domain" description="F-box" evidence="2">
    <location>
        <begin position="24"/>
        <end position="60"/>
    </location>
</feature>
<feature type="region of interest" description="Disordered" evidence="1">
    <location>
        <begin position="1"/>
        <end position="23"/>
    </location>
</feature>
<dbReference type="InterPro" id="IPR050232">
    <property type="entry name" value="FBL13/AtMIF1-like"/>
</dbReference>
<dbReference type="PANTHER" id="PTHR31900:SF31">
    <property type="entry name" value="F-BOX_LRR-REPEAT PROTEIN 13-LIKE"/>
    <property type="match status" value="1"/>
</dbReference>
<sequence>MEGSPPRRKLRPPSPPGSAAQPSLDCLPSEILENIVARLGIREAVRTSAVSGAWRRRWETSPGLSFEWDRGEVDPAIVATVLARYSRPVASFRSGWVEREHSAVTDEWLVLLAGRSVESLTLGFAEFDDRRFHTIHSAMFSCRELTELYLENCRLPAAPSGFLEHGESTLEAMISLSLLLEWLDLRSVCTDGNQMDEWVIRAPNLKHLTIESDYDYLWRVEELPSLQTATVKVDDDSTDRDFVQLLTCFAQVSMLELHLLAPKQMQKVAIFTIKSRLVALLLGQCLFRNFATEDNALDGLSCSLEKLKSLTLHANFRSVSSILCIFSLLMRCPNIGVLDIEIMGSEFPQNDEIDAEFFNTLETNDLFTNLDDITLRNAPCLSNDMHFIEFVLSRVRLLSKFWVFRDDSNSLSKPSEEAVIEIAKYRRASPKSRVFFRSMEVITSYFPDSLFLILTQWSVALQKAHCYIPGLPTCFAGFPNLTSLRLSDVGFPDGAKGLEILLARSPLLKSLSLLMLLFPAKNGVYHQWVIQAPNLQNFFITGLYDDGWQIGDLTFLEEATVDWPLYSYDRDFVKLITGLSQARELDFAMPSTQETATSKAENTLSLALLFISFRRNKSSKFLGARCQPKESLQTHHTNEAIGQVRDVNVLEGLSCSFKNLKCLSLCTSLHLLSNVLSFFCIIRNASKLETLRIKLFDDSTQDDEVDNDFLNGQWTDDLFSNLKSVYVRNMTCKLSEMHFIEFILSKARNLEKNDVCLAEDCSKSNEEAVIELAK</sequence>
<dbReference type="Proteomes" id="UP000007752">
    <property type="component" value="Chromosome 8"/>
</dbReference>
<proteinExistence type="predicted"/>
<reference evidence="3" key="1">
    <citation type="journal article" date="2005" name="PLoS Biol.">
        <title>The genomes of Oryza sativa: a history of duplications.</title>
        <authorList>
            <person name="Yu J."/>
            <person name="Wang J."/>
            <person name="Lin W."/>
            <person name="Li S."/>
            <person name="Li H."/>
            <person name="Zhou J."/>
            <person name="Ni P."/>
            <person name="Dong W."/>
            <person name="Hu S."/>
            <person name="Zeng C."/>
            <person name="Zhang J."/>
            <person name="Zhang Y."/>
            <person name="Li R."/>
            <person name="Xu Z."/>
            <person name="Li S."/>
            <person name="Li X."/>
            <person name="Zheng H."/>
            <person name="Cong L."/>
            <person name="Lin L."/>
            <person name="Yin J."/>
            <person name="Geng J."/>
            <person name="Li G."/>
            <person name="Shi J."/>
            <person name="Liu J."/>
            <person name="Lv H."/>
            <person name="Li J."/>
            <person name="Wang J."/>
            <person name="Deng Y."/>
            <person name="Ran L."/>
            <person name="Shi X."/>
            <person name="Wang X."/>
            <person name="Wu Q."/>
            <person name="Li C."/>
            <person name="Ren X."/>
            <person name="Wang J."/>
            <person name="Wang X."/>
            <person name="Li D."/>
            <person name="Liu D."/>
            <person name="Zhang X."/>
            <person name="Ji Z."/>
            <person name="Zhao W."/>
            <person name="Sun Y."/>
            <person name="Zhang Z."/>
            <person name="Bao J."/>
            <person name="Han Y."/>
            <person name="Dong L."/>
            <person name="Ji J."/>
            <person name="Chen P."/>
            <person name="Wu S."/>
            <person name="Liu J."/>
            <person name="Xiao Y."/>
            <person name="Bu D."/>
            <person name="Tan J."/>
            <person name="Yang L."/>
            <person name="Ye C."/>
            <person name="Zhang J."/>
            <person name="Xu J."/>
            <person name="Zhou Y."/>
            <person name="Yu Y."/>
            <person name="Zhang B."/>
            <person name="Zhuang S."/>
            <person name="Wei H."/>
            <person name="Liu B."/>
            <person name="Lei M."/>
            <person name="Yu H."/>
            <person name="Li Y."/>
            <person name="Xu H."/>
            <person name="Wei S."/>
            <person name="He X."/>
            <person name="Fang L."/>
            <person name="Zhang Z."/>
            <person name="Zhang Y."/>
            <person name="Huang X."/>
            <person name="Su Z."/>
            <person name="Tong W."/>
            <person name="Li J."/>
            <person name="Tong Z."/>
            <person name="Li S."/>
            <person name="Ye J."/>
            <person name="Wang L."/>
            <person name="Fang L."/>
            <person name="Lei T."/>
            <person name="Chen C."/>
            <person name="Chen H."/>
            <person name="Xu Z."/>
            <person name="Li H."/>
            <person name="Huang H."/>
            <person name="Zhang F."/>
            <person name="Xu H."/>
            <person name="Li N."/>
            <person name="Zhao C."/>
            <person name="Li S."/>
            <person name="Dong L."/>
            <person name="Huang Y."/>
            <person name="Li L."/>
            <person name="Xi Y."/>
            <person name="Qi Q."/>
            <person name="Li W."/>
            <person name="Zhang B."/>
            <person name="Hu W."/>
            <person name="Zhang Y."/>
            <person name="Tian X."/>
            <person name="Jiao Y."/>
            <person name="Liang X."/>
            <person name="Jin J."/>
            <person name="Gao L."/>
            <person name="Zheng W."/>
            <person name="Hao B."/>
            <person name="Liu S."/>
            <person name="Wang W."/>
            <person name="Yuan L."/>
            <person name="Cao M."/>
            <person name="McDermott J."/>
            <person name="Samudrala R."/>
            <person name="Wang J."/>
            <person name="Wong G.K."/>
            <person name="Yang H."/>
        </authorList>
    </citation>
    <scope>NUCLEOTIDE SEQUENCE [LARGE SCALE GENOMIC DNA]</scope>
</reference>
<dbReference type="Gene3D" id="3.80.10.10">
    <property type="entry name" value="Ribonuclease Inhibitor"/>
    <property type="match status" value="2"/>
</dbReference>
<dbReference type="AlphaFoldDB" id="B9G1A1"/>
<dbReference type="Pfam" id="PF00646">
    <property type="entry name" value="F-box"/>
    <property type="match status" value="1"/>
</dbReference>
<dbReference type="SUPFAM" id="SSF81383">
    <property type="entry name" value="F-box domain"/>
    <property type="match status" value="1"/>
</dbReference>
<evidence type="ECO:0000256" key="1">
    <source>
        <dbReference type="SAM" id="MobiDB-lite"/>
    </source>
</evidence>
<evidence type="ECO:0000313" key="3">
    <source>
        <dbReference type="EMBL" id="EEE68818.1"/>
    </source>
</evidence>
<dbReference type="SUPFAM" id="SSF52047">
    <property type="entry name" value="RNI-like"/>
    <property type="match status" value="1"/>
</dbReference>